<accession>A0ABD5VA82</accession>
<evidence type="ECO:0000313" key="1">
    <source>
        <dbReference type="EMBL" id="MFC6951936.1"/>
    </source>
</evidence>
<dbReference type="Proteomes" id="UP001596395">
    <property type="component" value="Unassembled WGS sequence"/>
</dbReference>
<dbReference type="AlphaFoldDB" id="A0ABD5VA82"/>
<keyword evidence="2" id="KW-1185">Reference proteome</keyword>
<organism evidence="1 2">
    <name type="scientific">Halorubellus litoreus</name>
    <dbReference type="NCBI Taxonomy" id="755308"/>
    <lineage>
        <taxon>Archaea</taxon>
        <taxon>Methanobacteriati</taxon>
        <taxon>Methanobacteriota</taxon>
        <taxon>Stenosarchaea group</taxon>
        <taxon>Halobacteria</taxon>
        <taxon>Halobacteriales</taxon>
        <taxon>Halorubellaceae</taxon>
        <taxon>Halorubellus</taxon>
    </lineage>
</organism>
<evidence type="ECO:0000313" key="2">
    <source>
        <dbReference type="Proteomes" id="UP001596395"/>
    </source>
</evidence>
<gene>
    <name evidence="1" type="ORF">ACFQGB_03585</name>
</gene>
<comment type="caution">
    <text evidence="1">The sequence shown here is derived from an EMBL/GenBank/DDBJ whole genome shotgun (WGS) entry which is preliminary data.</text>
</comment>
<dbReference type="RefSeq" id="WP_336348942.1">
    <property type="nucleotide sequence ID" value="NZ_JAZAQL010000001.1"/>
</dbReference>
<name>A0ABD5VA82_9EURY</name>
<protein>
    <submittedName>
        <fullName evidence="1">Uncharacterized protein</fullName>
    </submittedName>
</protein>
<dbReference type="EMBL" id="JBHSXN010000001">
    <property type="protein sequence ID" value="MFC6951936.1"/>
    <property type="molecule type" value="Genomic_DNA"/>
</dbReference>
<sequence>MSDDGETTVGFRVDDELLEQFMLAYRKAQAEGLAPANGDRSQAFRQLMRAFVNDPTIIEKGSTDAEIESGEDS</sequence>
<reference evidence="1 2" key="1">
    <citation type="journal article" date="2019" name="Int. J. Syst. Evol. Microbiol.">
        <title>The Global Catalogue of Microorganisms (GCM) 10K type strain sequencing project: providing services to taxonomists for standard genome sequencing and annotation.</title>
        <authorList>
            <consortium name="The Broad Institute Genomics Platform"/>
            <consortium name="The Broad Institute Genome Sequencing Center for Infectious Disease"/>
            <person name="Wu L."/>
            <person name="Ma J."/>
        </authorList>
    </citation>
    <scope>NUCLEOTIDE SEQUENCE [LARGE SCALE GENOMIC DNA]</scope>
    <source>
        <strain evidence="1 2">GX26</strain>
    </source>
</reference>
<proteinExistence type="predicted"/>